<proteinExistence type="predicted"/>
<dbReference type="Proteomes" id="UP001165121">
    <property type="component" value="Unassembled WGS sequence"/>
</dbReference>
<feature type="region of interest" description="Disordered" evidence="1">
    <location>
        <begin position="1"/>
        <end position="33"/>
    </location>
</feature>
<evidence type="ECO:0000313" key="4">
    <source>
        <dbReference type="Proteomes" id="UP001165121"/>
    </source>
</evidence>
<protein>
    <submittedName>
        <fullName evidence="3">Unnamed protein product</fullName>
    </submittedName>
</protein>
<evidence type="ECO:0000313" key="3">
    <source>
        <dbReference type="EMBL" id="GMF32343.1"/>
    </source>
</evidence>
<evidence type="ECO:0000256" key="1">
    <source>
        <dbReference type="SAM" id="MobiDB-lite"/>
    </source>
</evidence>
<dbReference type="Pfam" id="PF25597">
    <property type="entry name" value="SH3_retrovirus"/>
    <property type="match status" value="1"/>
</dbReference>
<dbReference type="OrthoDB" id="122986at2759"/>
<organism evidence="3 4">
    <name type="scientific">Phytophthora fragariaefolia</name>
    <dbReference type="NCBI Taxonomy" id="1490495"/>
    <lineage>
        <taxon>Eukaryota</taxon>
        <taxon>Sar</taxon>
        <taxon>Stramenopiles</taxon>
        <taxon>Oomycota</taxon>
        <taxon>Peronosporomycetes</taxon>
        <taxon>Peronosporales</taxon>
        <taxon>Peronosporaceae</taxon>
        <taxon>Phytophthora</taxon>
    </lineage>
</organism>
<feature type="domain" description="Retroviral polymerase SH3-like" evidence="2">
    <location>
        <begin position="57"/>
        <end position="99"/>
    </location>
</feature>
<accession>A0A9W6X694</accession>
<dbReference type="AlphaFoldDB" id="A0A9W6X694"/>
<keyword evidence="4" id="KW-1185">Reference proteome</keyword>
<gene>
    <name evidence="3" type="ORF">Pfra01_000767700</name>
</gene>
<dbReference type="EMBL" id="BSXT01000683">
    <property type="protein sequence ID" value="GMF32343.1"/>
    <property type="molecule type" value="Genomic_DNA"/>
</dbReference>
<sequence length="124" mass="13667">MDACSDRKPSRRQLAGHSGIGKERIKSTSAPTKQTWINHVGDLERESWAPQCASSASCEGIFLGYEERSKAYRVYDIEAGQVVISRDVTFDESSFDGSKGIDDEDVDGVTDYFDDMQVSDDSGT</sequence>
<reference evidence="3" key="1">
    <citation type="submission" date="2023-04" db="EMBL/GenBank/DDBJ databases">
        <title>Phytophthora fragariaefolia NBRC 109709.</title>
        <authorList>
            <person name="Ichikawa N."/>
            <person name="Sato H."/>
            <person name="Tonouchi N."/>
        </authorList>
    </citation>
    <scope>NUCLEOTIDE SEQUENCE</scope>
    <source>
        <strain evidence="3">NBRC 109709</strain>
    </source>
</reference>
<comment type="caution">
    <text evidence="3">The sequence shown here is derived from an EMBL/GenBank/DDBJ whole genome shotgun (WGS) entry which is preliminary data.</text>
</comment>
<name>A0A9W6X694_9STRA</name>
<dbReference type="InterPro" id="IPR057670">
    <property type="entry name" value="SH3_retrovirus"/>
</dbReference>
<evidence type="ECO:0000259" key="2">
    <source>
        <dbReference type="Pfam" id="PF25597"/>
    </source>
</evidence>